<keyword evidence="2" id="KW-0575">Peroxidase</keyword>
<dbReference type="InterPro" id="IPR036249">
    <property type="entry name" value="Thioredoxin-like_sf"/>
</dbReference>
<comment type="caution">
    <text evidence="7">The sequence shown here is derived from an EMBL/GenBank/DDBJ whole genome shotgun (WGS) entry which is preliminary data.</text>
</comment>
<evidence type="ECO:0000256" key="4">
    <source>
        <dbReference type="ARBA" id="ARBA00023002"/>
    </source>
</evidence>
<comment type="similarity">
    <text evidence="1">Belongs to the peroxiredoxin family. AhpC/Prx1 subfamily.</text>
</comment>
<evidence type="ECO:0000256" key="3">
    <source>
        <dbReference type="ARBA" id="ARBA00022862"/>
    </source>
</evidence>
<dbReference type="PANTHER" id="PTHR10681">
    <property type="entry name" value="THIOREDOXIN PEROXIDASE"/>
    <property type="match status" value="1"/>
</dbReference>
<dbReference type="RefSeq" id="WP_236099591.1">
    <property type="nucleotide sequence ID" value="NZ_JAKGUD010000008.1"/>
</dbReference>
<evidence type="ECO:0000259" key="6">
    <source>
        <dbReference type="PROSITE" id="PS51352"/>
    </source>
</evidence>
<keyword evidence="8" id="KW-1185">Reference proteome</keyword>
<reference evidence="7 8" key="1">
    <citation type="submission" date="2022-01" db="EMBL/GenBank/DDBJ databases">
        <title>Dethiosulfovibrio faecalis sp. nov., a novel proteolytic, non-sulfur-reducing bacterium isolated from a marine aquaculture solid waste bioreactor.</title>
        <authorList>
            <person name="Grabowski S."/>
            <person name="Apolinario E."/>
            <person name="Schneider N."/>
            <person name="Marshall C.W."/>
            <person name="Sowers K.R."/>
        </authorList>
    </citation>
    <scope>NUCLEOTIDE SEQUENCE [LARGE SCALE GENOMIC DNA]</scope>
    <source>
        <strain evidence="7 8">DSM 12537</strain>
    </source>
</reference>
<feature type="domain" description="Thioredoxin" evidence="6">
    <location>
        <begin position="2"/>
        <end position="157"/>
    </location>
</feature>
<keyword evidence="4" id="KW-0560">Oxidoreductase</keyword>
<accession>A0ABS9ENX7</accession>
<dbReference type="PROSITE" id="PS51352">
    <property type="entry name" value="THIOREDOXIN_2"/>
    <property type="match status" value="1"/>
</dbReference>
<dbReference type="CDD" id="cd03015">
    <property type="entry name" value="PRX_Typ2cys"/>
    <property type="match status" value="1"/>
</dbReference>
<evidence type="ECO:0000256" key="5">
    <source>
        <dbReference type="ARBA" id="ARBA00023284"/>
    </source>
</evidence>
<dbReference type="InterPro" id="IPR050217">
    <property type="entry name" value="Peroxiredoxin"/>
</dbReference>
<gene>
    <name evidence="7" type="ORF">L2W38_08590</name>
</gene>
<evidence type="ECO:0000256" key="2">
    <source>
        <dbReference type="ARBA" id="ARBA00022559"/>
    </source>
</evidence>
<dbReference type="EMBL" id="JAKGUD010000008">
    <property type="protein sequence ID" value="MCF4142875.1"/>
    <property type="molecule type" value="Genomic_DNA"/>
</dbReference>
<organism evidence="7 8">
    <name type="scientific">Dethiosulfovibrio marinus</name>
    <dbReference type="NCBI Taxonomy" id="133532"/>
    <lineage>
        <taxon>Bacteria</taxon>
        <taxon>Thermotogati</taxon>
        <taxon>Synergistota</taxon>
        <taxon>Synergistia</taxon>
        <taxon>Synergistales</taxon>
        <taxon>Dethiosulfovibrionaceae</taxon>
        <taxon>Dethiosulfovibrio</taxon>
    </lineage>
</organism>
<dbReference type="PANTHER" id="PTHR10681:SF121">
    <property type="entry name" value="ALKYL HYDROPEROXIDE REDUCTASE C"/>
    <property type="match status" value="1"/>
</dbReference>
<name>A0ABS9ENX7_9BACT</name>
<dbReference type="InterPro" id="IPR024706">
    <property type="entry name" value="Peroxiredoxin_AhpC-typ"/>
</dbReference>
<dbReference type="InterPro" id="IPR000866">
    <property type="entry name" value="AhpC/TSA"/>
</dbReference>
<evidence type="ECO:0000313" key="8">
    <source>
        <dbReference type="Proteomes" id="UP001200430"/>
    </source>
</evidence>
<evidence type="ECO:0000313" key="7">
    <source>
        <dbReference type="EMBL" id="MCF4142875.1"/>
    </source>
</evidence>
<keyword evidence="5" id="KW-0676">Redox-active center</keyword>
<keyword evidence="3" id="KW-0049">Antioxidant</keyword>
<dbReference type="InterPro" id="IPR019479">
    <property type="entry name" value="Peroxiredoxin_C"/>
</dbReference>
<dbReference type="Proteomes" id="UP001200430">
    <property type="component" value="Unassembled WGS sequence"/>
</dbReference>
<dbReference type="Gene3D" id="3.40.30.10">
    <property type="entry name" value="Glutaredoxin"/>
    <property type="match status" value="1"/>
</dbReference>
<proteinExistence type="inferred from homology"/>
<dbReference type="SUPFAM" id="SSF52833">
    <property type="entry name" value="Thioredoxin-like"/>
    <property type="match status" value="1"/>
</dbReference>
<dbReference type="InterPro" id="IPR013766">
    <property type="entry name" value="Thioredoxin_domain"/>
</dbReference>
<dbReference type="PIRSF" id="PIRSF000239">
    <property type="entry name" value="AHPC"/>
    <property type="match status" value="1"/>
</dbReference>
<protein>
    <submittedName>
        <fullName evidence="7">Redoxin domain-containing protein</fullName>
    </submittedName>
</protein>
<sequence length="186" mass="20759">MYRIGDKIEDIKTNAFHQGDLKEIKMSDYEGKWKVLFFYPADFTFVCPTELGEMADYYDKFVEEGAEIFSVSTDSEFVHMAWHEASPTIAKIRFPMLADPSGKISRDFGVYLEEDGVALRGTFVIDPQGVLKAVEIHDLDIGRSAKEALRKLQAAKFSAAHGQVCPASWEPGDEGMVPGKDLVGKI</sequence>
<dbReference type="Pfam" id="PF10417">
    <property type="entry name" value="1-cysPrx_C"/>
    <property type="match status" value="1"/>
</dbReference>
<evidence type="ECO:0000256" key="1">
    <source>
        <dbReference type="ARBA" id="ARBA00009796"/>
    </source>
</evidence>
<dbReference type="Pfam" id="PF00578">
    <property type="entry name" value="AhpC-TSA"/>
    <property type="match status" value="1"/>
</dbReference>